<dbReference type="InterPro" id="IPR042108">
    <property type="entry name" value="GTPase_HflX_N_sf"/>
</dbReference>
<evidence type="ECO:0000256" key="1">
    <source>
        <dbReference type="ARBA" id="ARBA00022723"/>
    </source>
</evidence>
<evidence type="ECO:0000256" key="3">
    <source>
        <dbReference type="ARBA" id="ARBA00022842"/>
    </source>
</evidence>
<proteinExistence type="inferred from homology"/>
<dbReference type="PANTHER" id="PTHR10229">
    <property type="entry name" value="GTP-BINDING PROTEIN HFLX"/>
    <property type="match status" value="1"/>
</dbReference>
<dbReference type="Pfam" id="PF01926">
    <property type="entry name" value="MMR_HSR1"/>
    <property type="match status" value="1"/>
</dbReference>
<dbReference type="NCBIfam" id="TIGR03156">
    <property type="entry name" value="GTP_HflX"/>
    <property type="match status" value="1"/>
</dbReference>
<dbReference type="InterPro" id="IPR032305">
    <property type="entry name" value="GTP-bd_M"/>
</dbReference>
<dbReference type="InterPro" id="IPR006073">
    <property type="entry name" value="GTP-bd"/>
</dbReference>
<evidence type="ECO:0000256" key="6">
    <source>
        <dbReference type="PIRSR" id="PIRSR006809-1"/>
    </source>
</evidence>
<dbReference type="PROSITE" id="PS51705">
    <property type="entry name" value="G_HFLX"/>
    <property type="match status" value="1"/>
</dbReference>
<name>D9Q060_ACIS3</name>
<sequence>MISREYLDHLEEALAIAESANYEVVDIIKRSRPGRRLSDEAARRISERAHRANAEVIIYYGNLEPSSLYKLEKESKLKVLDRVLIILEIFALHAGSKESKLQIEMARLKHELPLIREYIRRAKAGEQVDFLGPGRYAFEAYEKHVITRIARIRRELDELRRRVKTQEQARKDSGVVLASIVGYASAGKTSIFNAITGERQPTGPEYFTTLFAKHKMVNFNNTKIMLIDTVGFVRDVPAEIIESFYSTLQEASLADVLIFVVDSSEDVSAIREKVAAGVSLLSKLNAINKPIILAMNKIDLVARDDLNKKESLVRELLSHMGIKADLVEVSAVKKLNLEALLEKVSESARGAGGPSETLRQGVRAEARPQADAR</sequence>
<dbReference type="InterPro" id="IPR030394">
    <property type="entry name" value="G_HFLX_dom"/>
</dbReference>
<keyword evidence="3 7" id="KW-0460">Magnesium</keyword>
<feature type="binding site" evidence="6">
    <location>
        <begin position="228"/>
        <end position="231"/>
    </location>
    <ligand>
        <name>GTP</name>
        <dbReference type="ChEBI" id="CHEBI:37565"/>
    </ligand>
</feature>
<feature type="binding site" evidence="6">
    <location>
        <begin position="182"/>
        <end position="189"/>
    </location>
    <ligand>
        <name>GTP</name>
        <dbReference type="ChEBI" id="CHEBI:37565"/>
    </ligand>
</feature>
<dbReference type="AlphaFoldDB" id="D9Q060"/>
<feature type="binding site" evidence="7">
    <location>
        <position position="209"/>
    </location>
    <ligand>
        <name>Mg(2+)</name>
        <dbReference type="ChEBI" id="CHEBI:18420"/>
    </ligand>
</feature>
<keyword evidence="4 5" id="KW-0342">GTP-binding</keyword>
<reference evidence="11 12" key="1">
    <citation type="journal article" date="2010" name="Appl. Environ. Microbiol.">
        <title>The genome sequence of the crenarchaeon Acidilobus saccharovorans supports a new order, Acidilobales, and suggests an important ecological role in terrestrial acidic hot springs.</title>
        <authorList>
            <person name="Mardanov A.V."/>
            <person name="Svetlitchnyi V.A."/>
            <person name="Beletsky A.V."/>
            <person name="Prokofeva M.I."/>
            <person name="Bonch-Osmolovskaya E.A."/>
            <person name="Ravin N.V."/>
            <person name="Skryabin K.G."/>
        </authorList>
    </citation>
    <scope>NUCLEOTIDE SEQUENCE [LARGE SCALE GENOMIC DNA]</scope>
    <source>
        <strain evidence="12">DSM 16705 / JCM 18335 / VKM B-2471 / 345-15</strain>
    </source>
</reference>
<comment type="subunit">
    <text evidence="5">Monomer. Associates with the 50S ribosomal subunit.</text>
</comment>
<dbReference type="Gene3D" id="6.10.250.2860">
    <property type="match status" value="1"/>
</dbReference>
<dbReference type="InterPro" id="IPR016496">
    <property type="entry name" value="GTPase_HflX"/>
</dbReference>
<evidence type="ECO:0000259" key="10">
    <source>
        <dbReference type="PROSITE" id="PS51705"/>
    </source>
</evidence>
<evidence type="ECO:0000313" key="11">
    <source>
        <dbReference type="EMBL" id="ADL18698.1"/>
    </source>
</evidence>
<evidence type="ECO:0000256" key="7">
    <source>
        <dbReference type="PIRSR" id="PIRSR006809-2"/>
    </source>
</evidence>
<evidence type="ECO:0000256" key="9">
    <source>
        <dbReference type="SAM" id="MobiDB-lite"/>
    </source>
</evidence>
<gene>
    <name evidence="5" type="primary">hflX</name>
    <name evidence="11" type="ordered locus">ASAC_0291</name>
</gene>
<evidence type="ECO:0000256" key="8">
    <source>
        <dbReference type="SAM" id="Coils"/>
    </source>
</evidence>
<comment type="subcellular location">
    <subcellularLocation>
        <location evidence="5">Cytoplasm</location>
    </subcellularLocation>
    <text evidence="5">May associate with membranes.</text>
</comment>
<keyword evidence="5" id="KW-0963">Cytoplasm</keyword>
<feature type="compositionally biased region" description="Basic and acidic residues" evidence="9">
    <location>
        <begin position="362"/>
        <end position="373"/>
    </location>
</feature>
<feature type="binding site" evidence="7">
    <location>
        <position position="189"/>
    </location>
    <ligand>
        <name>Mg(2+)</name>
        <dbReference type="ChEBI" id="CHEBI:18420"/>
    </ligand>
</feature>
<dbReference type="InParanoid" id="D9Q060"/>
<dbReference type="InterPro" id="IPR027417">
    <property type="entry name" value="P-loop_NTPase"/>
</dbReference>
<feature type="coiled-coil region" evidence="8">
    <location>
        <begin position="142"/>
        <end position="169"/>
    </location>
</feature>
<evidence type="ECO:0000256" key="4">
    <source>
        <dbReference type="ARBA" id="ARBA00023134"/>
    </source>
</evidence>
<comment type="cofactor">
    <cofactor evidence="7">
        <name>Mg(2+)</name>
        <dbReference type="ChEBI" id="CHEBI:18420"/>
    </cofactor>
</comment>
<dbReference type="Gene3D" id="3.40.50.11060">
    <property type="entry name" value="GTPase HflX, N-terminal domain"/>
    <property type="match status" value="1"/>
</dbReference>
<keyword evidence="12" id="KW-1185">Reference proteome</keyword>
<dbReference type="PANTHER" id="PTHR10229:SF8">
    <property type="entry name" value="GTPASE HFLX"/>
    <property type="match status" value="1"/>
</dbReference>
<keyword evidence="8" id="KW-0175">Coiled coil</keyword>
<dbReference type="HOGENOM" id="CLU_019597_2_0_2"/>
<dbReference type="FunCoup" id="D9Q060">
    <property type="interactions" value="66"/>
</dbReference>
<accession>D9Q060</accession>
<protein>
    <recommendedName>
        <fullName evidence="5">GTPase HflX</fullName>
    </recommendedName>
    <alternativeName>
        <fullName evidence="5">GTP-binding protein HflX</fullName>
    </alternativeName>
</protein>
<evidence type="ECO:0000313" key="12">
    <source>
        <dbReference type="Proteomes" id="UP000000346"/>
    </source>
</evidence>
<dbReference type="STRING" id="666510.ASAC_0291"/>
<dbReference type="Proteomes" id="UP000000346">
    <property type="component" value="Chromosome"/>
</dbReference>
<evidence type="ECO:0000256" key="2">
    <source>
        <dbReference type="ARBA" id="ARBA00022741"/>
    </source>
</evidence>
<dbReference type="eggNOG" id="arCOG00353">
    <property type="taxonomic scope" value="Archaea"/>
</dbReference>
<keyword evidence="1 7" id="KW-0479">Metal-binding</keyword>
<dbReference type="Pfam" id="PF16360">
    <property type="entry name" value="GTP-bdg_M"/>
    <property type="match status" value="1"/>
</dbReference>
<dbReference type="GO" id="GO:0003924">
    <property type="term" value="F:GTPase activity"/>
    <property type="evidence" value="ECO:0007669"/>
    <property type="project" value="UniProtKB-UniRule"/>
</dbReference>
<keyword evidence="2 5" id="KW-0547">Nucleotide-binding</keyword>
<dbReference type="Gene3D" id="3.40.50.300">
    <property type="entry name" value="P-loop containing nucleotide triphosphate hydrolases"/>
    <property type="match status" value="1"/>
</dbReference>
<evidence type="ECO:0000256" key="5">
    <source>
        <dbReference type="HAMAP-Rule" id="MF_00900"/>
    </source>
</evidence>
<feature type="region of interest" description="Disordered" evidence="9">
    <location>
        <begin position="346"/>
        <end position="373"/>
    </location>
</feature>
<dbReference type="KEGG" id="asc:ASAC_0291"/>
<dbReference type="PIRSF" id="PIRSF006809">
    <property type="entry name" value="GTP-binding_hflX_prd"/>
    <property type="match status" value="1"/>
</dbReference>
<feature type="domain" description="Hflx-type G" evidence="10">
    <location>
        <begin position="176"/>
        <end position="352"/>
    </location>
</feature>
<dbReference type="GO" id="GO:0005525">
    <property type="term" value="F:GTP binding"/>
    <property type="evidence" value="ECO:0007669"/>
    <property type="project" value="UniProtKB-UniRule"/>
</dbReference>
<dbReference type="GO" id="GO:0005737">
    <property type="term" value="C:cytoplasm"/>
    <property type="evidence" value="ECO:0007669"/>
    <property type="project" value="UniProtKB-SubCell"/>
</dbReference>
<comment type="function">
    <text evidence="5">GTPase that associates with the 50S ribosomal subunit and may have a role during protein synthesis or ribosome biogenesis.</text>
</comment>
<dbReference type="InterPro" id="IPR025121">
    <property type="entry name" value="GTPase_HflX_N"/>
</dbReference>
<dbReference type="GO" id="GO:0043022">
    <property type="term" value="F:ribosome binding"/>
    <property type="evidence" value="ECO:0007669"/>
    <property type="project" value="TreeGrafter"/>
</dbReference>
<dbReference type="NCBIfam" id="TIGR00231">
    <property type="entry name" value="small_GTP"/>
    <property type="match status" value="1"/>
</dbReference>
<dbReference type="InterPro" id="IPR005225">
    <property type="entry name" value="Small_GTP-bd"/>
</dbReference>
<feature type="binding site" evidence="6">
    <location>
        <begin position="296"/>
        <end position="299"/>
    </location>
    <ligand>
        <name>GTP</name>
        <dbReference type="ChEBI" id="CHEBI:37565"/>
    </ligand>
</feature>
<organism evidence="11 12">
    <name type="scientific">Acidilobus saccharovorans (strain DSM 16705 / JCM 18335 / VKM B-2471 / 345-15)</name>
    <dbReference type="NCBI Taxonomy" id="666510"/>
    <lineage>
        <taxon>Archaea</taxon>
        <taxon>Thermoproteota</taxon>
        <taxon>Thermoprotei</taxon>
        <taxon>Acidilobales</taxon>
        <taxon>Acidilobaceae</taxon>
        <taxon>Acidilobus</taxon>
    </lineage>
</organism>
<dbReference type="Pfam" id="PF13167">
    <property type="entry name" value="GTP-bdg_N"/>
    <property type="match status" value="1"/>
</dbReference>
<dbReference type="GO" id="GO:0046872">
    <property type="term" value="F:metal ion binding"/>
    <property type="evidence" value="ECO:0007669"/>
    <property type="project" value="UniProtKB-KW"/>
</dbReference>
<dbReference type="SUPFAM" id="SSF52540">
    <property type="entry name" value="P-loop containing nucleoside triphosphate hydrolases"/>
    <property type="match status" value="1"/>
</dbReference>
<comment type="similarity">
    <text evidence="5">Belongs to the TRAFAC class OBG-HflX-like GTPase superfamily. HflX GTPase family.</text>
</comment>
<dbReference type="EMBL" id="CP001742">
    <property type="protein sequence ID" value="ADL18698.1"/>
    <property type="molecule type" value="Genomic_DNA"/>
</dbReference>
<dbReference type="HAMAP" id="MF_00900">
    <property type="entry name" value="GTPase_HflX"/>
    <property type="match status" value="1"/>
</dbReference>